<dbReference type="PANTHER" id="PTHR18895">
    <property type="entry name" value="HEMK METHYLTRANSFERASE"/>
    <property type="match status" value="1"/>
</dbReference>
<dbReference type="PANTHER" id="PTHR18895:SF74">
    <property type="entry name" value="MTRF1L RELEASE FACTOR GLUTAMINE METHYLTRANSFERASE"/>
    <property type="match status" value="1"/>
</dbReference>
<name>A0A4P9ZLD1_9FUNG</name>
<dbReference type="InterPro" id="IPR003356">
    <property type="entry name" value="DNA_methylase_A-5"/>
</dbReference>
<dbReference type="GO" id="GO:0003677">
    <property type="term" value="F:DNA binding"/>
    <property type="evidence" value="ECO:0007669"/>
    <property type="project" value="InterPro"/>
</dbReference>
<evidence type="ECO:0000313" key="4">
    <source>
        <dbReference type="Proteomes" id="UP000268162"/>
    </source>
</evidence>
<keyword evidence="3" id="KW-0808">Transferase</keyword>
<dbReference type="Pfam" id="PF02384">
    <property type="entry name" value="N6_Mtase"/>
    <property type="match status" value="1"/>
</dbReference>
<dbReference type="SUPFAM" id="SSF53335">
    <property type="entry name" value="S-adenosyl-L-methionine-dependent methyltransferases"/>
    <property type="match status" value="1"/>
</dbReference>
<dbReference type="PROSITE" id="PS00092">
    <property type="entry name" value="N6_MTASE"/>
    <property type="match status" value="1"/>
</dbReference>
<dbReference type="InterPro" id="IPR002052">
    <property type="entry name" value="DNA_methylase_N6_adenine_CS"/>
</dbReference>
<reference evidence="4" key="1">
    <citation type="journal article" date="2018" name="Nat. Microbiol.">
        <title>Leveraging single-cell genomics to expand the fungal tree of life.</title>
        <authorList>
            <person name="Ahrendt S.R."/>
            <person name="Quandt C.A."/>
            <person name="Ciobanu D."/>
            <person name="Clum A."/>
            <person name="Salamov A."/>
            <person name="Andreopoulos B."/>
            <person name="Cheng J.F."/>
            <person name="Woyke T."/>
            <person name="Pelin A."/>
            <person name="Henrissat B."/>
            <person name="Reynolds N.K."/>
            <person name="Benny G.L."/>
            <person name="Smith M.E."/>
            <person name="James T.Y."/>
            <person name="Grigoriev I.V."/>
        </authorList>
    </citation>
    <scope>NUCLEOTIDE SEQUENCE [LARGE SCALE GENOMIC DNA]</scope>
    <source>
        <strain evidence="4">RSA 468</strain>
    </source>
</reference>
<dbReference type="CDD" id="cd02440">
    <property type="entry name" value="AdoMet_MTases"/>
    <property type="match status" value="1"/>
</dbReference>
<dbReference type="GO" id="GO:0009307">
    <property type="term" value="P:DNA restriction-modification system"/>
    <property type="evidence" value="ECO:0007669"/>
    <property type="project" value="UniProtKB-KW"/>
</dbReference>
<gene>
    <name evidence="3" type="ORF">BJ085DRAFT_37096</name>
</gene>
<dbReference type="Gene3D" id="3.40.50.150">
    <property type="entry name" value="Vaccinia Virus protein VP39"/>
    <property type="match status" value="1"/>
</dbReference>
<dbReference type="OrthoDB" id="269872at2759"/>
<evidence type="ECO:0000313" key="3">
    <source>
        <dbReference type="EMBL" id="RKP34116.1"/>
    </source>
</evidence>
<proteinExistence type="predicted"/>
<dbReference type="GO" id="GO:0032259">
    <property type="term" value="P:methylation"/>
    <property type="evidence" value="ECO:0007669"/>
    <property type="project" value="UniProtKB-KW"/>
</dbReference>
<dbReference type="Proteomes" id="UP000268162">
    <property type="component" value="Unassembled WGS sequence"/>
</dbReference>
<protein>
    <submittedName>
        <fullName evidence="3">S-adenosyl-L-methionine-dependent methyltransferase</fullName>
    </submittedName>
</protein>
<dbReference type="STRING" id="215637.A0A4P9ZLD1"/>
<dbReference type="InterPro" id="IPR050320">
    <property type="entry name" value="N5-glutamine_MTase"/>
</dbReference>
<evidence type="ECO:0000256" key="1">
    <source>
        <dbReference type="ARBA" id="ARBA00022747"/>
    </source>
</evidence>
<keyword evidence="3" id="KW-0489">Methyltransferase</keyword>
<dbReference type="AlphaFoldDB" id="A0A4P9ZLD1"/>
<dbReference type="InterPro" id="IPR029063">
    <property type="entry name" value="SAM-dependent_MTases_sf"/>
</dbReference>
<dbReference type="EMBL" id="ML003354">
    <property type="protein sequence ID" value="RKP34116.1"/>
    <property type="molecule type" value="Genomic_DNA"/>
</dbReference>
<sequence>MPRGHARTLAQALRGLHDRLAKLPTEGGLSNARQELRWLQDHAAQIPTRTSGHNSACPANSPRSYLHRIRRRNTETSCHPAKMNHSHQPLSMPDILDLRPHQYRWLRRAVFERVHHRKPLQYILGTQPFGDLIDVLVRSPTLIPRWETEEWVMQLIRWLNQLSKTSDEQSSNSASSPLRILDLCTGSGCIALQLAAGLKTRSAQIIGVDIAPTAYQLALDNLAHNRTCLCNSVSFLLADVLSSDLHLLLKPHWPINDSAGSGLDIPADMVVVNPPYVSAMEHTTLLPEVGLWEDRRALVPQTLHPNPGAPHGDNDGLSFYAQLIPQLVRQGIVRPAGQTATNTKLLKLTPDSNLPAIPKLVMETGGNHQTRPIVEYLLQAGFSQVGVWQDLAGHDRVIFGW</sequence>
<organism evidence="3 4">
    <name type="scientific">Dimargaris cristalligena</name>
    <dbReference type="NCBI Taxonomy" id="215637"/>
    <lineage>
        <taxon>Eukaryota</taxon>
        <taxon>Fungi</taxon>
        <taxon>Fungi incertae sedis</taxon>
        <taxon>Zoopagomycota</taxon>
        <taxon>Kickxellomycotina</taxon>
        <taxon>Dimargaritomycetes</taxon>
        <taxon>Dimargaritales</taxon>
        <taxon>Dimargaritaceae</taxon>
        <taxon>Dimargaris</taxon>
    </lineage>
</organism>
<accession>A0A4P9ZLD1</accession>
<dbReference type="GO" id="GO:0008170">
    <property type="term" value="F:N-methyltransferase activity"/>
    <property type="evidence" value="ECO:0007669"/>
    <property type="project" value="InterPro"/>
</dbReference>
<keyword evidence="4" id="KW-1185">Reference proteome</keyword>
<feature type="domain" description="DNA methylase adenine-specific" evidence="2">
    <location>
        <begin position="179"/>
        <end position="285"/>
    </location>
</feature>
<keyword evidence="1" id="KW-0680">Restriction system</keyword>
<evidence type="ECO:0000259" key="2">
    <source>
        <dbReference type="Pfam" id="PF02384"/>
    </source>
</evidence>
<dbReference type="GO" id="GO:0005739">
    <property type="term" value="C:mitochondrion"/>
    <property type="evidence" value="ECO:0007669"/>
    <property type="project" value="TreeGrafter"/>
</dbReference>